<feature type="transmembrane region" description="Helical" evidence="1">
    <location>
        <begin position="119"/>
        <end position="138"/>
    </location>
</feature>
<feature type="transmembrane region" description="Helical" evidence="1">
    <location>
        <begin position="12"/>
        <end position="38"/>
    </location>
</feature>
<keyword evidence="1" id="KW-0472">Membrane</keyword>
<organism evidence="2">
    <name type="scientific">Acinetobacter baumannii</name>
    <dbReference type="NCBI Taxonomy" id="470"/>
    <lineage>
        <taxon>Bacteria</taxon>
        <taxon>Pseudomonadati</taxon>
        <taxon>Pseudomonadota</taxon>
        <taxon>Gammaproteobacteria</taxon>
        <taxon>Moraxellales</taxon>
        <taxon>Moraxellaceae</taxon>
        <taxon>Acinetobacter</taxon>
        <taxon>Acinetobacter calcoaceticus/baumannii complex</taxon>
    </lineage>
</organism>
<accession>A0A0C4Y2M2</accession>
<dbReference type="AlphaFoldDB" id="A0A0C4Y2M2"/>
<gene>
    <name evidence="2" type="ORF">NG19_0023</name>
</gene>
<name>A0A0C4Y2M2_ACIBA</name>
<dbReference type="RefSeq" id="WP_000858029.1">
    <property type="nucleotide sequence ID" value="NZ_CP018144.1"/>
</dbReference>
<feature type="transmembrane region" description="Helical" evidence="1">
    <location>
        <begin position="50"/>
        <end position="74"/>
    </location>
</feature>
<reference evidence="2" key="1">
    <citation type="submission" date="2014-10" db="EMBL/GenBank/DDBJ databases">
        <authorList>
            <person name="Liu L."/>
            <person name="Ji S."/>
            <person name="Ruan Z."/>
            <person name="Fu Y."/>
            <person name="Fu Y."/>
            <person name="Wang Y."/>
            <person name="Yu Y."/>
        </authorList>
    </citation>
    <scope>NUCLEOTIDE SEQUENCE</scope>
    <source>
        <strain evidence="2">A221</strain>
        <plasmid evidence="2">pAZJ221</plasmid>
    </source>
</reference>
<dbReference type="PATRIC" id="fig|470.1342.peg.3894"/>
<feature type="transmembrane region" description="Helical" evidence="1">
    <location>
        <begin position="167"/>
        <end position="188"/>
    </location>
</feature>
<keyword evidence="1" id="KW-0812">Transmembrane</keyword>
<sequence length="191" mass="22177">MKTSEDRVTNFFLILYGVAETFIYNVVFITLMIIGYFLSNKLGYDHKGFLLFFLCFLSVQSIGKSLYLFGLLFYSKSLDQFPLKELGIFISNCIITILTIFFTFYVFDLSLSDKNTFGTFSTLCLFIMIDFMLTPYSFNIFRNYNFINQPDPMIENPIVVDKKSKGIFNFIFSFSSLTLGMIVVEYLSNQI</sequence>
<geneLocation type="plasmid" evidence="2">
    <name>pAZJ221</name>
</geneLocation>
<feature type="transmembrane region" description="Helical" evidence="1">
    <location>
        <begin position="86"/>
        <end position="107"/>
    </location>
</feature>
<evidence type="ECO:0000256" key="1">
    <source>
        <dbReference type="SAM" id="Phobius"/>
    </source>
</evidence>
<proteinExistence type="predicted"/>
<keyword evidence="2" id="KW-0614">Plasmid</keyword>
<keyword evidence="1" id="KW-1133">Transmembrane helix</keyword>
<protein>
    <submittedName>
        <fullName evidence="2">Uncharacterized protein</fullName>
    </submittedName>
</protein>
<dbReference type="EMBL" id="KM922672">
    <property type="protein sequence ID" value="AJF79859.1"/>
    <property type="molecule type" value="Genomic_DNA"/>
</dbReference>
<evidence type="ECO:0000313" key="2">
    <source>
        <dbReference type="EMBL" id="AJF79859.1"/>
    </source>
</evidence>
<reference evidence="2" key="2">
    <citation type="journal article" date="2015" name="Antimicrob. Agents Chemother.">
        <title>Dissemination of blaOXA-23 in Acinetobacter spp. in China: Main Roles of Conjugative Plasmid pAZJ221 and Transposon Tn2009.</title>
        <authorList>
            <person name="Liu L.L."/>
            <person name="Ji S.J."/>
            <person name="Ruan Z."/>
            <person name="Fu Y."/>
            <person name="Fu Y.Q."/>
            <person name="Wang Y.F."/>
            <person name="Yu Y.S."/>
        </authorList>
    </citation>
    <scope>NUCLEOTIDE SEQUENCE</scope>
    <source>
        <strain evidence="2">A221</strain>
        <plasmid evidence="2">pAZJ221</plasmid>
    </source>
</reference>